<evidence type="ECO:0000313" key="1">
    <source>
        <dbReference type="EMBL" id="UUY04598.1"/>
    </source>
</evidence>
<reference evidence="2" key="1">
    <citation type="submission" date="2021-11" db="EMBL/GenBank/DDBJ databases">
        <title>Cultivation dependent microbiological survey of springs from the worlds oldest radium mine currently devoted to the extraction of radon-saturated water.</title>
        <authorList>
            <person name="Kapinusova G."/>
            <person name="Smrhova T."/>
            <person name="Strejcek M."/>
            <person name="Suman J."/>
            <person name="Jani K."/>
            <person name="Pajer P."/>
            <person name="Uhlik O."/>
        </authorList>
    </citation>
    <scope>NUCLEOTIDE SEQUENCE [LARGE SCALE GENOMIC DNA]</scope>
    <source>
        <strain evidence="2">J379</strain>
    </source>
</reference>
<dbReference type="Proteomes" id="UP001058860">
    <property type="component" value="Chromosome"/>
</dbReference>
<gene>
    <name evidence="1" type="ORF">LRS13_03425</name>
</gene>
<organism evidence="1 2">
    <name type="scientific">Svornostia abyssi</name>
    <dbReference type="NCBI Taxonomy" id="2898438"/>
    <lineage>
        <taxon>Bacteria</taxon>
        <taxon>Bacillati</taxon>
        <taxon>Actinomycetota</taxon>
        <taxon>Thermoleophilia</taxon>
        <taxon>Solirubrobacterales</taxon>
        <taxon>Baekduiaceae</taxon>
        <taxon>Svornostia</taxon>
    </lineage>
</organism>
<dbReference type="RefSeq" id="WP_353865075.1">
    <property type="nucleotide sequence ID" value="NZ_CP088295.1"/>
</dbReference>
<protein>
    <submittedName>
        <fullName evidence="1">Uncharacterized protein</fullName>
    </submittedName>
</protein>
<proteinExistence type="predicted"/>
<name>A0ABY5PIU3_9ACTN</name>
<accession>A0ABY5PIU3</accession>
<evidence type="ECO:0000313" key="2">
    <source>
        <dbReference type="Proteomes" id="UP001058860"/>
    </source>
</evidence>
<keyword evidence="2" id="KW-1185">Reference proteome</keyword>
<sequence>MPRFSRRKNEDPAHPGAELRRALADAAGQTARFRYRSAVADPFGDGDGLNGWEDVGFVDFLGQAAWYRRAWTAPSRDETVGILRPDALVTLGEDGAVREVPGALHLLNATSNPLGMLRLLDPEFTSATPAGAGRWRLQIDYAAARRALGIAALGPAAAFREPTVAATAELRDGELAVIAVQVGVWGQPHAWAAVRFSDWGGALPAELAELAAAHTDFGRLRAVLTG</sequence>
<dbReference type="EMBL" id="CP088295">
    <property type="protein sequence ID" value="UUY04598.1"/>
    <property type="molecule type" value="Genomic_DNA"/>
</dbReference>